<dbReference type="RefSeq" id="WP_252422510.1">
    <property type="nucleotide sequence ID" value="NZ_JAMWMR010000003.1"/>
</dbReference>
<comment type="caution">
    <text evidence="10">The sequence shown here is derived from an EMBL/GenBank/DDBJ whole genome shotgun (WGS) entry which is preliminary data.</text>
</comment>
<sequence>MNGRPISGASVDARGRAATGHGGRRGRTGLSALILGAVLVTATACGGSGGSGSGGEDKGSGKTESKQSQAVVTIAPKNGADAVNTSGALEVTAAKGKLTEVEVKDAKGREIAGAITGGGATWTPSTHLAAATTYKVHAVAKDAAGLTSTAESSFTTLTPKNTFVGHYTPENGSTVGVGMPVSIRFTRGITHPEAVEKAITVKTEPAVEVRGHWFGNDRLDFRPKEYWKPGTKVTVKLDLDGVEGRPDVYGEQNKTVRFTIGRNQVSTVDAKTHKMVVRQDGKVVKTIPITTGKPGYDTWNGQMVISERLTVTRMNGETVGYGGEYDIKDVPHAMRLTESGTFIHGNYWGGGTFGNVNSSHGCIGLRDVKGGYSSSVPAAWFFNHSITGDVVIVKNSHDKTVAPGNGLNGWNMSWEEWTK</sequence>
<dbReference type="PROSITE" id="PS52029">
    <property type="entry name" value="LD_TPASE"/>
    <property type="match status" value="1"/>
</dbReference>
<name>A0ABT0Z8Y3_9ACTN</name>
<feature type="compositionally biased region" description="Basic and acidic residues" evidence="8">
    <location>
        <begin position="55"/>
        <end position="65"/>
    </location>
</feature>
<keyword evidence="6 7" id="KW-0961">Cell wall biogenesis/degradation</keyword>
<dbReference type="PANTHER" id="PTHR30582">
    <property type="entry name" value="L,D-TRANSPEPTIDASE"/>
    <property type="match status" value="1"/>
</dbReference>
<dbReference type="Pfam" id="PF17964">
    <property type="entry name" value="Big_10"/>
    <property type="match status" value="1"/>
</dbReference>
<protein>
    <submittedName>
        <fullName evidence="10">Ig-like domain-containing protein</fullName>
    </submittedName>
</protein>
<feature type="region of interest" description="Disordered" evidence="8">
    <location>
        <begin position="46"/>
        <end position="69"/>
    </location>
</feature>
<reference evidence="10 11" key="1">
    <citation type="submission" date="2022-05" db="EMBL/GenBank/DDBJ databases">
        <title>Streptomyces sp. nov. RY43-2 isolated from soil of a peat swamp forest.</title>
        <authorList>
            <person name="Kanchanasin P."/>
            <person name="Tanasupawat S."/>
            <person name="Phongsopitanun W."/>
        </authorList>
    </citation>
    <scope>NUCLEOTIDE SEQUENCE [LARGE SCALE GENOMIC DNA]</scope>
    <source>
        <strain evidence="10 11">RY43-2</strain>
    </source>
</reference>
<keyword evidence="3 7" id="KW-0133">Cell shape</keyword>
<accession>A0ABT0Z8Y3</accession>
<dbReference type="Gene3D" id="2.40.440.10">
    <property type="entry name" value="L,D-transpeptidase catalytic domain-like"/>
    <property type="match status" value="1"/>
</dbReference>
<dbReference type="CDD" id="cd13432">
    <property type="entry name" value="LDT_IgD_like_2"/>
    <property type="match status" value="1"/>
</dbReference>
<evidence type="ECO:0000256" key="8">
    <source>
        <dbReference type="SAM" id="MobiDB-lite"/>
    </source>
</evidence>
<feature type="domain" description="L,D-TPase catalytic" evidence="9">
    <location>
        <begin position="264"/>
        <end position="394"/>
    </location>
</feature>
<dbReference type="Pfam" id="PF03734">
    <property type="entry name" value="YkuD"/>
    <property type="match status" value="1"/>
</dbReference>
<comment type="pathway">
    <text evidence="1 7">Cell wall biogenesis; peptidoglycan biosynthesis.</text>
</comment>
<evidence type="ECO:0000256" key="1">
    <source>
        <dbReference type="ARBA" id="ARBA00004752"/>
    </source>
</evidence>
<dbReference type="Gene3D" id="2.60.40.3710">
    <property type="match status" value="1"/>
</dbReference>
<keyword evidence="4 7" id="KW-0573">Peptidoglycan synthesis</keyword>
<dbReference type="InterPro" id="IPR005490">
    <property type="entry name" value="LD_TPept_cat_dom"/>
</dbReference>
<dbReference type="Gene3D" id="2.60.40.3780">
    <property type="match status" value="1"/>
</dbReference>
<dbReference type="InterPro" id="IPR050979">
    <property type="entry name" value="LD-transpeptidase"/>
</dbReference>
<evidence type="ECO:0000313" key="10">
    <source>
        <dbReference type="EMBL" id="MCN9240214.1"/>
    </source>
</evidence>
<dbReference type="EMBL" id="JAMWMR010000003">
    <property type="protein sequence ID" value="MCN9240214.1"/>
    <property type="molecule type" value="Genomic_DNA"/>
</dbReference>
<dbReference type="Proteomes" id="UP001523219">
    <property type="component" value="Unassembled WGS sequence"/>
</dbReference>
<dbReference type="PANTHER" id="PTHR30582:SF2">
    <property type="entry name" value="L,D-TRANSPEPTIDASE YCIB-RELATED"/>
    <property type="match status" value="1"/>
</dbReference>
<gene>
    <name evidence="10" type="ORF">NGF19_05305</name>
</gene>
<evidence type="ECO:0000256" key="6">
    <source>
        <dbReference type="ARBA" id="ARBA00023316"/>
    </source>
</evidence>
<evidence type="ECO:0000259" key="9">
    <source>
        <dbReference type="PROSITE" id="PS52029"/>
    </source>
</evidence>
<keyword evidence="11" id="KW-1185">Reference proteome</keyword>
<evidence type="ECO:0000256" key="3">
    <source>
        <dbReference type="ARBA" id="ARBA00022960"/>
    </source>
</evidence>
<dbReference type="InterPro" id="IPR038063">
    <property type="entry name" value="Transpep_catalytic_dom"/>
</dbReference>
<evidence type="ECO:0000256" key="4">
    <source>
        <dbReference type="ARBA" id="ARBA00022984"/>
    </source>
</evidence>
<organism evidence="10 11">
    <name type="scientific">Streptomyces macrolidinus</name>
    <dbReference type="NCBI Taxonomy" id="2952607"/>
    <lineage>
        <taxon>Bacteria</taxon>
        <taxon>Bacillati</taxon>
        <taxon>Actinomycetota</taxon>
        <taxon>Actinomycetes</taxon>
        <taxon>Kitasatosporales</taxon>
        <taxon>Streptomycetaceae</taxon>
        <taxon>Streptomyces</taxon>
    </lineage>
</organism>
<keyword evidence="2" id="KW-0808">Transferase</keyword>
<feature type="region of interest" description="Disordered" evidence="8">
    <location>
        <begin position="1"/>
        <end position="26"/>
    </location>
</feature>
<dbReference type="InterPro" id="IPR041280">
    <property type="entry name" value="Big_10"/>
</dbReference>
<proteinExistence type="predicted"/>
<dbReference type="CDD" id="cd16913">
    <property type="entry name" value="YkuD_like"/>
    <property type="match status" value="1"/>
</dbReference>
<feature type="active site" description="Nucleophile" evidence="7">
    <location>
        <position position="362"/>
    </location>
</feature>
<keyword evidence="5" id="KW-0012">Acyltransferase</keyword>
<feature type="active site" description="Proton donor/acceptor" evidence="7">
    <location>
        <position position="344"/>
    </location>
</feature>
<evidence type="ECO:0000313" key="11">
    <source>
        <dbReference type="Proteomes" id="UP001523219"/>
    </source>
</evidence>
<dbReference type="SUPFAM" id="SSF141523">
    <property type="entry name" value="L,D-transpeptidase catalytic domain-like"/>
    <property type="match status" value="1"/>
</dbReference>
<evidence type="ECO:0000256" key="2">
    <source>
        <dbReference type="ARBA" id="ARBA00022679"/>
    </source>
</evidence>
<evidence type="ECO:0000256" key="7">
    <source>
        <dbReference type="PROSITE-ProRule" id="PRU01373"/>
    </source>
</evidence>
<evidence type="ECO:0000256" key="5">
    <source>
        <dbReference type="ARBA" id="ARBA00023315"/>
    </source>
</evidence>